<comment type="caution">
    <text evidence="1">The sequence shown here is derived from an EMBL/GenBank/DDBJ whole genome shotgun (WGS) entry which is preliminary data.</text>
</comment>
<proteinExistence type="predicted"/>
<gene>
    <name evidence="1" type="ORF">MG293_000313</name>
</gene>
<evidence type="ECO:0000313" key="1">
    <source>
        <dbReference type="EMBL" id="KAI4547983.1"/>
    </source>
</evidence>
<sequence length="127" mass="15048">MPSAPVDKFYIESSMSGQFIIILAALFTQASKKEEKQKKEIMKKQLLHSHFSMSFTWKENRFYMIHFKIQPNSDLVMLWYLLKKIWIFSVTKPDLRPFSNAQQISLLMLDYGEGKNRFIARPSKVYC</sequence>
<name>A0AAD4UIS1_OVIAM</name>
<dbReference type="AlphaFoldDB" id="A0AAD4UIS1"/>
<dbReference type="Proteomes" id="UP001214576">
    <property type="component" value="Unassembled WGS sequence"/>
</dbReference>
<dbReference type="EMBL" id="JAKZEL010000001">
    <property type="protein sequence ID" value="KAI4547983.1"/>
    <property type="molecule type" value="Genomic_DNA"/>
</dbReference>
<reference evidence="1" key="1">
    <citation type="submission" date="2022-03" db="EMBL/GenBank/DDBJ databases">
        <title>Genomic analyses of argali, domestic sheep and their hybrids provide insights into chromosomal evolution, heterosis and genetic basis of agronomic traits.</title>
        <authorList>
            <person name="Li M."/>
        </authorList>
    </citation>
    <scope>NUCLEOTIDE SEQUENCE</scope>
    <source>
        <strain evidence="1">CAU-MHL-2022a</strain>
        <tissue evidence="1">Skin</tissue>
    </source>
</reference>
<keyword evidence="2" id="KW-1185">Reference proteome</keyword>
<organism evidence="1 2">
    <name type="scientific">Ovis ammon polii</name>
    <dbReference type="NCBI Taxonomy" id="230172"/>
    <lineage>
        <taxon>Eukaryota</taxon>
        <taxon>Metazoa</taxon>
        <taxon>Chordata</taxon>
        <taxon>Craniata</taxon>
        <taxon>Vertebrata</taxon>
        <taxon>Euteleostomi</taxon>
        <taxon>Mammalia</taxon>
        <taxon>Eutheria</taxon>
        <taxon>Laurasiatheria</taxon>
        <taxon>Artiodactyla</taxon>
        <taxon>Ruminantia</taxon>
        <taxon>Pecora</taxon>
        <taxon>Bovidae</taxon>
        <taxon>Caprinae</taxon>
        <taxon>Ovis</taxon>
    </lineage>
</organism>
<evidence type="ECO:0000313" key="2">
    <source>
        <dbReference type="Proteomes" id="UP001214576"/>
    </source>
</evidence>
<accession>A0AAD4UIS1</accession>
<protein>
    <submittedName>
        <fullName evidence="1">Uncharacterized protein</fullName>
    </submittedName>
</protein>